<dbReference type="GO" id="GO:0006749">
    <property type="term" value="P:glutathione metabolic process"/>
    <property type="evidence" value="ECO:0007669"/>
    <property type="project" value="TreeGrafter"/>
</dbReference>
<evidence type="ECO:0000313" key="2">
    <source>
        <dbReference type="Ensembl" id="ENSFHEP00000025607.1"/>
    </source>
</evidence>
<accession>A0A3Q2QGK7</accession>
<dbReference type="STRING" id="8078.ENSFHEP00000025607"/>
<dbReference type="PANTHER" id="PTHR43084">
    <property type="entry name" value="PERSULFIDE DIOXYGENASE ETHE1"/>
    <property type="match status" value="1"/>
</dbReference>
<evidence type="ECO:0000256" key="1">
    <source>
        <dbReference type="SAM" id="MobiDB-lite"/>
    </source>
</evidence>
<sequence>VASGKVGVAKRHLSGTTPGGSSHWGTIRTGRCKLFESQSCTYTYLLADKNTRDAVIIDPVLETLDRDVKLVQELGLNLKVAGIYATMAGPEDASSPPGLCHNCFKLKSGRAV</sequence>
<dbReference type="Ensembl" id="ENSFHET00000004854.1">
    <property type="protein sequence ID" value="ENSFHEP00000025607.1"/>
    <property type="gene ID" value="ENSFHEG00000007908.1"/>
</dbReference>
<dbReference type="PANTHER" id="PTHR43084:SF1">
    <property type="entry name" value="PERSULFIDE DIOXYGENASE ETHE1, MITOCHONDRIAL"/>
    <property type="match status" value="1"/>
</dbReference>
<feature type="region of interest" description="Disordered" evidence="1">
    <location>
        <begin position="1"/>
        <end position="23"/>
    </location>
</feature>
<dbReference type="GO" id="GO:0070813">
    <property type="term" value="P:hydrogen sulfide metabolic process"/>
    <property type="evidence" value="ECO:0007669"/>
    <property type="project" value="TreeGrafter"/>
</dbReference>
<name>A0A3Q2QGK7_FUNHE</name>
<evidence type="ECO:0000313" key="3">
    <source>
        <dbReference type="Proteomes" id="UP000265000"/>
    </source>
</evidence>
<dbReference type="Proteomes" id="UP000265000">
    <property type="component" value="Unplaced"/>
</dbReference>
<dbReference type="Gene3D" id="3.60.15.10">
    <property type="entry name" value="Ribonuclease Z/Hydroxyacylglutathione hydrolase-like"/>
    <property type="match status" value="1"/>
</dbReference>
<dbReference type="GO" id="GO:0005739">
    <property type="term" value="C:mitochondrion"/>
    <property type="evidence" value="ECO:0007669"/>
    <property type="project" value="TreeGrafter"/>
</dbReference>
<dbReference type="AlphaFoldDB" id="A0A3Q2QGK7"/>
<dbReference type="InterPro" id="IPR051682">
    <property type="entry name" value="Mito_Persulfide_Diox"/>
</dbReference>
<proteinExistence type="predicted"/>
<evidence type="ECO:0008006" key="4">
    <source>
        <dbReference type="Google" id="ProtNLM"/>
    </source>
</evidence>
<keyword evidence="3" id="KW-1185">Reference proteome</keyword>
<organism evidence="2 3">
    <name type="scientific">Fundulus heteroclitus</name>
    <name type="common">Killifish</name>
    <name type="synonym">Mummichog</name>
    <dbReference type="NCBI Taxonomy" id="8078"/>
    <lineage>
        <taxon>Eukaryota</taxon>
        <taxon>Metazoa</taxon>
        <taxon>Chordata</taxon>
        <taxon>Craniata</taxon>
        <taxon>Vertebrata</taxon>
        <taxon>Euteleostomi</taxon>
        <taxon>Actinopterygii</taxon>
        <taxon>Neopterygii</taxon>
        <taxon>Teleostei</taxon>
        <taxon>Neoteleostei</taxon>
        <taxon>Acanthomorphata</taxon>
        <taxon>Ovalentaria</taxon>
        <taxon>Atherinomorphae</taxon>
        <taxon>Cyprinodontiformes</taxon>
        <taxon>Fundulidae</taxon>
        <taxon>Fundulus</taxon>
    </lineage>
</organism>
<dbReference type="GeneTree" id="ENSGT00940000172339"/>
<dbReference type="InterPro" id="IPR036866">
    <property type="entry name" value="RibonucZ/Hydroxyglut_hydro"/>
</dbReference>
<reference evidence="2" key="2">
    <citation type="submission" date="2025-09" db="UniProtKB">
        <authorList>
            <consortium name="Ensembl"/>
        </authorList>
    </citation>
    <scope>IDENTIFICATION</scope>
</reference>
<protein>
    <recommendedName>
        <fullName evidence="4">ETHE1 persulfide dioxygenase</fullName>
    </recommendedName>
</protein>
<reference evidence="2" key="1">
    <citation type="submission" date="2025-08" db="UniProtKB">
        <authorList>
            <consortium name="Ensembl"/>
        </authorList>
    </citation>
    <scope>IDENTIFICATION</scope>
</reference>
<feature type="compositionally biased region" description="Polar residues" evidence="1">
    <location>
        <begin position="14"/>
        <end position="23"/>
    </location>
</feature>
<dbReference type="GO" id="GO:0050313">
    <property type="term" value="F:sulfur dioxygenase activity"/>
    <property type="evidence" value="ECO:0007669"/>
    <property type="project" value="TreeGrafter"/>
</dbReference>